<name>A0A2C9UA54_MANES</name>
<dbReference type="AlphaFoldDB" id="A0A2C9UA54"/>
<sequence length="67" mass="7360">MNDRQCLENETPNYLMASIRGLAGEKNASSKCLDGETPLNSSLGSGLLKILLSLNVRIRWLLIGIQE</sequence>
<evidence type="ECO:0000313" key="1">
    <source>
        <dbReference type="EMBL" id="OAY27048.1"/>
    </source>
</evidence>
<reference evidence="1" key="1">
    <citation type="submission" date="2016-02" db="EMBL/GenBank/DDBJ databases">
        <title>WGS assembly of Manihot esculenta.</title>
        <authorList>
            <person name="Bredeson J.V."/>
            <person name="Prochnik S.E."/>
            <person name="Lyons J.B."/>
            <person name="Schmutz J."/>
            <person name="Grimwood J."/>
            <person name="Vrebalov J."/>
            <person name="Bart R.S."/>
            <person name="Amuge T."/>
            <person name="Ferguson M.E."/>
            <person name="Green R."/>
            <person name="Putnam N."/>
            <person name="Stites J."/>
            <person name="Rounsley S."/>
            <person name="Rokhsar D.S."/>
        </authorList>
    </citation>
    <scope>NUCLEOTIDE SEQUENCE [LARGE SCALE GENOMIC DNA]</scope>
    <source>
        <tissue evidence="1">Leaf</tissue>
    </source>
</reference>
<organism evidence="1">
    <name type="scientific">Manihot esculenta</name>
    <name type="common">Cassava</name>
    <name type="synonym">Jatropha manihot</name>
    <dbReference type="NCBI Taxonomy" id="3983"/>
    <lineage>
        <taxon>Eukaryota</taxon>
        <taxon>Viridiplantae</taxon>
        <taxon>Streptophyta</taxon>
        <taxon>Embryophyta</taxon>
        <taxon>Tracheophyta</taxon>
        <taxon>Spermatophyta</taxon>
        <taxon>Magnoliopsida</taxon>
        <taxon>eudicotyledons</taxon>
        <taxon>Gunneridae</taxon>
        <taxon>Pentapetalae</taxon>
        <taxon>rosids</taxon>
        <taxon>fabids</taxon>
        <taxon>Malpighiales</taxon>
        <taxon>Euphorbiaceae</taxon>
        <taxon>Crotonoideae</taxon>
        <taxon>Manihoteae</taxon>
        <taxon>Manihot</taxon>
    </lineage>
</organism>
<gene>
    <name evidence="1" type="ORF">MANES_16G095500</name>
</gene>
<accession>A0A2C9UA54</accession>
<protein>
    <submittedName>
        <fullName evidence="1">Uncharacterized protein</fullName>
    </submittedName>
</protein>
<dbReference type="EMBL" id="CM004402">
    <property type="protein sequence ID" value="OAY27048.1"/>
    <property type="molecule type" value="Genomic_DNA"/>
</dbReference>
<proteinExistence type="predicted"/>